<dbReference type="Pfam" id="PF00266">
    <property type="entry name" value="Aminotran_5"/>
    <property type="match status" value="1"/>
</dbReference>
<dbReference type="STRING" id="56956.A0O31_01334"/>
<dbReference type="GO" id="GO:0019265">
    <property type="term" value="P:glycine biosynthetic process, by transamination of glyoxylate"/>
    <property type="evidence" value="ECO:0007669"/>
    <property type="project" value="TreeGrafter"/>
</dbReference>
<dbReference type="InterPro" id="IPR015422">
    <property type="entry name" value="PyrdxlP-dep_Trfase_small"/>
</dbReference>
<dbReference type="AlphaFoldDB" id="A0A1J0LTB3"/>
<evidence type="ECO:0000256" key="4">
    <source>
        <dbReference type="RuleBase" id="RU004504"/>
    </source>
</evidence>
<keyword evidence="7" id="KW-0032">Aminotransferase</keyword>
<gene>
    <name evidence="7" type="ORF">A0O31_01334</name>
</gene>
<evidence type="ECO:0000256" key="3">
    <source>
        <dbReference type="RuleBase" id="RU004075"/>
    </source>
</evidence>
<dbReference type="PANTHER" id="PTHR21152:SF40">
    <property type="entry name" value="ALANINE--GLYOXYLATE AMINOTRANSFERASE"/>
    <property type="match status" value="1"/>
</dbReference>
<evidence type="ECO:0000256" key="1">
    <source>
        <dbReference type="ARBA" id="ARBA00001933"/>
    </source>
</evidence>
<proteinExistence type="inferred from homology"/>
<dbReference type="SUPFAM" id="SSF53383">
    <property type="entry name" value="PLP-dependent transferases"/>
    <property type="match status" value="1"/>
</dbReference>
<keyword evidence="7" id="KW-0808">Transferase</keyword>
<organism evidence="7 8">
    <name type="scientific">Thermus brockianus</name>
    <dbReference type="NCBI Taxonomy" id="56956"/>
    <lineage>
        <taxon>Bacteria</taxon>
        <taxon>Thermotogati</taxon>
        <taxon>Deinococcota</taxon>
        <taxon>Deinococci</taxon>
        <taxon>Thermales</taxon>
        <taxon>Thermaceae</taxon>
        <taxon>Thermus</taxon>
    </lineage>
</organism>
<dbReference type="Gene3D" id="3.40.640.10">
    <property type="entry name" value="Type I PLP-dependent aspartate aminotransferase-like (Major domain)"/>
    <property type="match status" value="1"/>
</dbReference>
<comment type="similarity">
    <text evidence="3">Belongs to the class-V pyridoxal-phosphate-dependent aminotransferase family.</text>
</comment>
<comment type="cofactor">
    <cofactor evidence="1 4">
        <name>pyridoxal 5'-phosphate</name>
        <dbReference type="ChEBI" id="CHEBI:597326"/>
    </cofactor>
</comment>
<dbReference type="KEGG" id="tbc:A0O31_01334"/>
<dbReference type="InterPro" id="IPR015424">
    <property type="entry name" value="PyrdxlP-dep_Trfase"/>
</dbReference>
<dbReference type="Proteomes" id="UP000182993">
    <property type="component" value="Chromosome"/>
</dbReference>
<keyword evidence="2" id="KW-0663">Pyridoxal phosphate</keyword>
<dbReference type="GO" id="GO:0008453">
    <property type="term" value="F:alanine-glyoxylate transaminase activity"/>
    <property type="evidence" value="ECO:0007669"/>
    <property type="project" value="TreeGrafter"/>
</dbReference>
<protein>
    <submittedName>
        <fullName evidence="7">Class V aminotransferase</fullName>
    </submittedName>
</protein>
<dbReference type="InterPro" id="IPR020578">
    <property type="entry name" value="Aminotrans_V_PyrdxlP_BS"/>
</dbReference>
<feature type="compositionally biased region" description="Low complexity" evidence="5">
    <location>
        <begin position="373"/>
        <end position="385"/>
    </location>
</feature>
<reference evidence="8" key="1">
    <citation type="submission" date="2016-06" db="EMBL/GenBank/DDBJ databases">
        <title>Whole genome sequencing of Thermus brockianus strain GE-1.</title>
        <authorList>
            <person name="Schaefers C."/>
            <person name="Blank S."/>
            <person name="Wiebusch S."/>
            <person name="Elleuche S."/>
            <person name="Antranikian G."/>
        </authorList>
    </citation>
    <scope>NUCLEOTIDE SEQUENCE [LARGE SCALE GENOMIC DNA]</scope>
    <source>
        <strain evidence="8">GE-1</strain>
    </source>
</reference>
<dbReference type="PROSITE" id="PS00595">
    <property type="entry name" value="AA_TRANSFER_CLASS_5"/>
    <property type="match status" value="1"/>
</dbReference>
<evidence type="ECO:0000313" key="7">
    <source>
        <dbReference type="EMBL" id="APD09464.1"/>
    </source>
</evidence>
<evidence type="ECO:0000313" key="8">
    <source>
        <dbReference type="Proteomes" id="UP000182993"/>
    </source>
</evidence>
<dbReference type="InterPro" id="IPR000192">
    <property type="entry name" value="Aminotrans_V_dom"/>
</dbReference>
<accession>A0A1J0LTB3</accession>
<feature type="compositionally biased region" description="Low complexity" evidence="5">
    <location>
        <begin position="318"/>
        <end position="328"/>
    </location>
</feature>
<name>A0A1J0LTB3_THEBO</name>
<dbReference type="PANTHER" id="PTHR21152">
    <property type="entry name" value="AMINOTRANSFERASE CLASS V"/>
    <property type="match status" value="1"/>
</dbReference>
<feature type="domain" description="Aminotransferase class V" evidence="6">
    <location>
        <begin position="82"/>
        <end position="275"/>
    </location>
</feature>
<sequence>MLLLTPGPTPIPERVQKALLRPMRGHLDPEVLAVNRAIQDRLLRLFDPGEGALVAALAGSGSLGMEAGLANLDRGPVLVLVNGAFSARVAEMAALHGLDPVVLEFPPGEAVDPERVAQALRKRRYRMVALVHGETSTGVLNPAEAIGALAKEAGALFFLDAVTTLGMLPFSMRAMGVDYAFTGSQKCLSAPPGLAPVAVSAEARKAFSGKRGWYLDLARVAEHWERGGYHHTTPVLLHYALLEALDLALEEGVEAREKRAREVYAWLLEELKARGFSPYPKESPLPTVLVVRPPRGWRRTAWSRPFTPKGWRWPGDWPHPGRGPAARPHGGGGPEGALPGFPGGLGPGLGPSVGRSRRKGGLGPCGSRRRGGSRSASRSRASSAR</sequence>
<dbReference type="GO" id="GO:0004760">
    <property type="term" value="F:L-serine-pyruvate transaminase activity"/>
    <property type="evidence" value="ECO:0007669"/>
    <property type="project" value="TreeGrafter"/>
</dbReference>
<evidence type="ECO:0000256" key="5">
    <source>
        <dbReference type="SAM" id="MobiDB-lite"/>
    </source>
</evidence>
<feature type="region of interest" description="Disordered" evidence="5">
    <location>
        <begin position="313"/>
        <end position="385"/>
    </location>
</feature>
<evidence type="ECO:0000256" key="2">
    <source>
        <dbReference type="ARBA" id="ARBA00022898"/>
    </source>
</evidence>
<feature type="compositionally biased region" description="Gly residues" evidence="5">
    <location>
        <begin position="329"/>
        <end position="351"/>
    </location>
</feature>
<evidence type="ECO:0000259" key="6">
    <source>
        <dbReference type="Pfam" id="PF00266"/>
    </source>
</evidence>
<dbReference type="EMBL" id="CP016312">
    <property type="protein sequence ID" value="APD09464.1"/>
    <property type="molecule type" value="Genomic_DNA"/>
</dbReference>
<dbReference type="InterPro" id="IPR015421">
    <property type="entry name" value="PyrdxlP-dep_Trfase_major"/>
</dbReference>
<dbReference type="Gene3D" id="3.90.1150.10">
    <property type="entry name" value="Aspartate Aminotransferase, domain 1"/>
    <property type="match status" value="1"/>
</dbReference>